<reference key="1">
    <citation type="journal article" date="2000" name="Nature">
        <title>Sequence and analysis of chromosome 1 of the plant Arabidopsis thaliana.</title>
        <authorList>
            <person name="Theologis A."/>
            <person name="Ecker J.R."/>
            <person name="Palm C.J."/>
            <person name="Federspiel N.A."/>
            <person name="Kaul S."/>
            <person name="White O."/>
            <person name="Alonso J."/>
            <person name="Altafi H."/>
            <person name="Araujo R."/>
            <person name="Bowman C.L."/>
            <person name="Brooks S.Y."/>
            <person name="Buehler E."/>
            <person name="Chan A."/>
            <person name="Chao Q."/>
            <person name="Chen H."/>
            <person name="Cheuk R.F."/>
            <person name="Chin C.W."/>
            <person name="Chung M.K."/>
            <person name="Conn L."/>
            <person name="Conway A.B."/>
            <person name="Conway A.R."/>
            <person name="Creasy T.H."/>
            <person name="Dewar K."/>
            <person name="Dunn P."/>
            <person name="Etgu P."/>
            <person name="Feldblyum T.V."/>
            <person name="Feng J."/>
            <person name="Fong B."/>
            <person name="Fujii C.Y."/>
            <person name="Gill J.E."/>
            <person name="Goldsmith A.D."/>
            <person name="Haas B."/>
            <person name="Hansen N.F."/>
            <person name="Hughes B."/>
            <person name="Huizar L."/>
            <person name="Hunter J.L."/>
            <person name="Jenkins J."/>
            <person name="Johnson-Hopson C."/>
            <person name="Khan S."/>
            <person name="Khaykin E."/>
            <person name="Kim C.J."/>
            <person name="Koo H.L."/>
            <person name="Kremenetskaia I."/>
            <person name="Kurtz D.B."/>
            <person name="Kwan A."/>
            <person name="Lam B."/>
            <person name="Langin-Hooper S."/>
            <person name="Lee A."/>
            <person name="Lee J.M."/>
            <person name="Lenz C.A."/>
            <person name="Li J.H."/>
            <person name="Li Y."/>
            <person name="Lin X."/>
            <person name="Liu S.X."/>
            <person name="Liu Z.A."/>
            <person name="Luros J.S."/>
            <person name="Maiti R."/>
            <person name="Marziali A."/>
            <person name="Militscher J."/>
            <person name="Miranda M."/>
            <person name="Nguyen M."/>
            <person name="Nierman W.C."/>
            <person name="Osborne B.I."/>
            <person name="Pai G."/>
            <person name="Peterson J."/>
            <person name="Pham P.K."/>
            <person name="Rizzo M."/>
            <person name="Rooney T."/>
            <person name="Rowley D."/>
            <person name="Sakano H."/>
            <person name="Salzberg S.L."/>
            <person name="Schwartz J.R."/>
            <person name="Shinn P."/>
            <person name="Southwick A.M."/>
            <person name="Sun H."/>
            <person name="Tallon L.J."/>
            <person name="Tambunga G."/>
            <person name="Toriumi M.J."/>
            <person name="Town C.D."/>
            <person name="Utterback T."/>
            <person name="Van Aken S."/>
            <person name="Vaysberg M."/>
            <person name="Vysotskaia V.S."/>
            <person name="Walker M."/>
            <person name="Wu D."/>
            <person name="Yu G."/>
            <person name="Fraser C.M."/>
            <person name="Venter J.C."/>
            <person name="Davis R.W."/>
        </authorList>
    </citation>
    <scope>NUCLEOTIDE SEQUENCE [LARGE SCALE GENOMIC DNA]</scope>
    <source>
        <strain>cv. Columbia</strain>
    </source>
</reference>
<dbReference type="AlphaFoldDB" id="Q9LN18"/>
<protein>
    <submittedName>
        <fullName evidence="2">F14O10.14 protein</fullName>
    </submittedName>
</protein>
<proteinExistence type="predicted"/>
<accession>Q9LN18</accession>
<dbReference type="Pfam" id="PF07734">
    <property type="entry name" value="FBA_1"/>
    <property type="match status" value="2"/>
</dbReference>
<evidence type="ECO:0000313" key="2">
    <source>
        <dbReference type="EMBL" id="AAF88163.1"/>
    </source>
</evidence>
<organism evidence="2">
    <name type="scientific">Arabidopsis thaliana</name>
    <name type="common">Mouse-ear cress</name>
    <dbReference type="NCBI Taxonomy" id="3702"/>
    <lineage>
        <taxon>Eukaryota</taxon>
        <taxon>Viridiplantae</taxon>
        <taxon>Streptophyta</taxon>
        <taxon>Embryophyta</taxon>
        <taxon>Tracheophyta</taxon>
        <taxon>Spermatophyta</taxon>
        <taxon>Magnoliopsida</taxon>
        <taxon>eudicotyledons</taxon>
        <taxon>Gunneridae</taxon>
        <taxon>Pentapetalae</taxon>
        <taxon>rosids</taxon>
        <taxon>malvids</taxon>
        <taxon>Brassicales</taxon>
        <taxon>Brassicaceae</taxon>
        <taxon>Camelineae</taxon>
        <taxon>Arabidopsis</taxon>
    </lineage>
</organism>
<feature type="domain" description="F-box associated beta-propeller type 1" evidence="1">
    <location>
        <begin position="67"/>
        <end position="213"/>
    </location>
</feature>
<reference evidence="2" key="2">
    <citation type="submission" date="2000-07" db="EMBL/GenBank/DDBJ databases">
        <title>The sequence of BAC F14O10 from Arabidopsis thaliana chromosome 1.</title>
        <authorList>
            <person name="Liu S.X."/>
            <person name="Vaysberg M."/>
            <person name="Etgu P."/>
            <person name="Lee J.M."/>
            <person name="Lenz C."/>
            <person name="Pham P."/>
            <person name="Sakano H."/>
            <person name="Toriumi M."/>
            <person name="Yu G."/>
            <person name="Chan A."/>
            <person name="Chung M."/>
            <person name="Goldsmith A."/>
            <person name="Liu A."/>
            <person name="Smith A."/>
            <person name="Altafi H."/>
            <person name="Brooks S."/>
            <person name="Buehler E."/>
            <person name="Chao Q."/>
            <person name="Conn L."/>
            <person name="Conway A.B."/>
            <person name="Hansen N.F."/>
            <person name="Johnson-Hopson C."/>
            <person name="Khan S."/>
            <person name="Kim C."/>
            <person name="Lam B."/>
            <person name="Miranda M."/>
            <person name="Nguyen M."/>
            <person name="Palm C.J."/>
            <person name="Shinn P."/>
            <person name="Southwick A."/>
            <person name="Davis R.W."/>
            <person name="Ecker J.R."/>
            <person name="Federspiel N.A."/>
            <person name="Theologis A."/>
        </authorList>
    </citation>
    <scope>NUCLEOTIDE SEQUENCE</scope>
</reference>
<dbReference type="InterPro" id="IPR050796">
    <property type="entry name" value="SCF_F-box_component"/>
</dbReference>
<dbReference type="PIR" id="B86336">
    <property type="entry name" value="B86336"/>
</dbReference>
<evidence type="ECO:0000259" key="1">
    <source>
        <dbReference type="Pfam" id="PF07734"/>
    </source>
</evidence>
<dbReference type="TAIR" id="AT1G20240"/>
<dbReference type="SUPFAM" id="SSF101898">
    <property type="entry name" value="NHL repeat"/>
    <property type="match status" value="1"/>
</dbReference>
<feature type="domain" description="F-box associated beta-propeller type 1" evidence="1">
    <location>
        <begin position="367"/>
        <end position="626"/>
    </location>
</feature>
<dbReference type="InterPro" id="IPR006527">
    <property type="entry name" value="F-box-assoc_dom_typ1"/>
</dbReference>
<dbReference type="ExpressionAtlas" id="Q9LN18">
    <property type="expression patterns" value="baseline and differential"/>
</dbReference>
<dbReference type="PhylomeDB" id="Q9LN18"/>
<dbReference type="EMBL" id="AC026234">
    <property type="protein sequence ID" value="AAF88163.1"/>
    <property type="molecule type" value="Genomic_DNA"/>
</dbReference>
<sequence>MRCTNKYFQSYLSGPKYKKYTFWVRPSFFNISIFGSCHIFCQPSVSSCDSMSQGKKIDCNVLTTERCYIFGSCSGLLLLSYIGGLFIANPVTKQFRILDHSGSKLIPTIADHKDRAMCVGFAVTRNRTTMRFKIVCILETQTLYRFEISDGYSWRLSETTITPSSKSDLTTLMKPVYLDNTLHWLRNDGSIIAFNPETEEARLIPSRFRFDHRNTLFAANENINRLTLISKTVKRISVYTLLEDSKWALAKRIKNISMDKRDIRYSNVVAYDDKCLVLREFKDIKLGSVVHVYDMETNTWRVLGAICQHATVQKLYKITPSLFFVEEDDEKHKVVVASNDQHIYLNAVLGVIDSTNYGATYIFCQPLVSSRDSMSPENEVNLSREPCYIFGSCSGLLLLYIGGLFVVNPLTKRFRLFEHSGSKLLPIIVGGDRNVAGRERGMCVGFTVNGNRTTKRFKIVCIHEMGTVYSFELSDGYSWRLSETTVTASSKSNLTVQMKHVYFNNTLHWLRNDGSIITFNPETEQARLIPSIFHQEPEMKLLFAADNNINRLILISGTKEEISVYTLLDNSEWTVTSQIKNVSMKESELVCWNIVVYDGKHLVVREMKDSLNGVVHVYDMEVKSWEVIGSTKSWSSRVRDFYKFTPSLFFVEEDEQQKVTVASNDKRIPYLTAIMGLIDTNK</sequence>
<dbReference type="PANTHER" id="PTHR31672">
    <property type="entry name" value="BNACNNG10540D PROTEIN"/>
    <property type="match status" value="1"/>
</dbReference>
<dbReference type="SUPFAM" id="SSF75011">
    <property type="entry name" value="3-carboxy-cis,cis-mucoante lactonizing enzyme"/>
    <property type="match status" value="1"/>
</dbReference>
<name>Q9LN18_ARATH</name>
<gene>
    <name evidence="2" type="primary">F14O10.14</name>
</gene>